<dbReference type="AlphaFoldDB" id="A0A1E3WCW4"/>
<organism evidence="3 4">
    <name type="scientific">Methyloceanibacter marginalis</name>
    <dbReference type="NCBI Taxonomy" id="1774971"/>
    <lineage>
        <taxon>Bacteria</taxon>
        <taxon>Pseudomonadati</taxon>
        <taxon>Pseudomonadota</taxon>
        <taxon>Alphaproteobacteria</taxon>
        <taxon>Hyphomicrobiales</taxon>
        <taxon>Hyphomicrobiaceae</taxon>
        <taxon>Methyloceanibacter</taxon>
    </lineage>
</organism>
<feature type="signal peptide" evidence="2">
    <location>
        <begin position="1"/>
        <end position="22"/>
    </location>
</feature>
<feature type="region of interest" description="Disordered" evidence="1">
    <location>
        <begin position="48"/>
        <end position="70"/>
    </location>
</feature>
<evidence type="ECO:0000313" key="4">
    <source>
        <dbReference type="Proteomes" id="UP000095042"/>
    </source>
</evidence>
<protein>
    <submittedName>
        <fullName evidence="3">Uncharacterized protein</fullName>
    </submittedName>
</protein>
<evidence type="ECO:0000256" key="2">
    <source>
        <dbReference type="SAM" id="SignalP"/>
    </source>
</evidence>
<dbReference type="EMBL" id="LPWD01000079">
    <property type="protein sequence ID" value="ODS03621.1"/>
    <property type="molecule type" value="Genomic_DNA"/>
</dbReference>
<feature type="compositionally biased region" description="Basic residues" evidence="1">
    <location>
        <begin position="59"/>
        <end position="70"/>
    </location>
</feature>
<comment type="caution">
    <text evidence="3">The sequence shown here is derived from an EMBL/GenBank/DDBJ whole genome shotgun (WGS) entry which is preliminary data.</text>
</comment>
<gene>
    <name evidence="3" type="ORF">AUC71_00720</name>
</gene>
<evidence type="ECO:0000256" key="1">
    <source>
        <dbReference type="SAM" id="MobiDB-lite"/>
    </source>
</evidence>
<evidence type="ECO:0000313" key="3">
    <source>
        <dbReference type="EMBL" id="ODS03621.1"/>
    </source>
</evidence>
<reference evidence="3 4" key="1">
    <citation type="journal article" date="2016" name="Environ. Microbiol.">
        <title>New Methyloceanibacter diversity from North Sea sediments includes methanotroph containing solely the soluble methane monooxygenase.</title>
        <authorList>
            <person name="Vekeman B."/>
            <person name="Kerckhof F.M."/>
            <person name="Cremers G."/>
            <person name="de Vos P."/>
            <person name="Vandamme P."/>
            <person name="Boon N."/>
            <person name="Op den Camp H.J."/>
            <person name="Heylen K."/>
        </authorList>
    </citation>
    <scope>NUCLEOTIDE SEQUENCE [LARGE SCALE GENOMIC DNA]</scope>
    <source>
        <strain evidence="3 4">R-67177</strain>
    </source>
</reference>
<proteinExistence type="predicted"/>
<dbReference type="Proteomes" id="UP000095042">
    <property type="component" value="Unassembled WGS sequence"/>
</dbReference>
<keyword evidence="4" id="KW-1185">Reference proteome</keyword>
<name>A0A1E3WCW4_9HYPH</name>
<keyword evidence="2" id="KW-0732">Signal</keyword>
<sequence length="70" mass="7750">MRKFVLTNLVLGVLGFTVFSSAPLTGAVAHQAHQMACNETAVNAMDADIQSMPDGQAKRPPRRKWQWPKK</sequence>
<accession>A0A1E3WCW4</accession>
<feature type="chain" id="PRO_5009139211" evidence="2">
    <location>
        <begin position="23"/>
        <end position="70"/>
    </location>
</feature>